<gene>
    <name evidence="1" type="primary">ANKRD50</name>
    <name evidence="1" type="ORF">SNEC2469_LOCUS18102</name>
</gene>
<protein>
    <submittedName>
        <fullName evidence="1">ANKRD50 protein</fullName>
    </submittedName>
</protein>
<dbReference type="CDD" id="cd17039">
    <property type="entry name" value="Ubl_ubiquitin_like"/>
    <property type="match status" value="1"/>
</dbReference>
<comment type="caution">
    <text evidence="1">The sequence shown here is derived from an EMBL/GenBank/DDBJ whole genome shotgun (WGS) entry which is preliminary data.</text>
</comment>
<feature type="non-terminal residue" evidence="1">
    <location>
        <position position="92"/>
    </location>
</feature>
<reference evidence="1" key="1">
    <citation type="submission" date="2021-02" db="EMBL/GenBank/DDBJ databases">
        <authorList>
            <person name="Dougan E. K."/>
            <person name="Rhodes N."/>
            <person name="Thang M."/>
            <person name="Chan C."/>
        </authorList>
    </citation>
    <scope>NUCLEOTIDE SEQUENCE</scope>
</reference>
<dbReference type="AlphaFoldDB" id="A0A812VSX9"/>
<organism evidence="1 2">
    <name type="scientific">Symbiodinium necroappetens</name>
    <dbReference type="NCBI Taxonomy" id="1628268"/>
    <lineage>
        <taxon>Eukaryota</taxon>
        <taxon>Sar</taxon>
        <taxon>Alveolata</taxon>
        <taxon>Dinophyceae</taxon>
        <taxon>Suessiales</taxon>
        <taxon>Symbiodiniaceae</taxon>
        <taxon>Symbiodinium</taxon>
    </lineage>
</organism>
<dbReference type="SUPFAM" id="SSF54236">
    <property type="entry name" value="Ubiquitin-like"/>
    <property type="match status" value="1"/>
</dbReference>
<dbReference type="OrthoDB" id="445519at2759"/>
<dbReference type="Proteomes" id="UP000601435">
    <property type="component" value="Unassembled WGS sequence"/>
</dbReference>
<dbReference type="EMBL" id="CAJNJA010030273">
    <property type="protein sequence ID" value="CAE7640978.1"/>
    <property type="molecule type" value="Genomic_DNA"/>
</dbReference>
<evidence type="ECO:0000313" key="1">
    <source>
        <dbReference type="EMBL" id="CAE7640978.1"/>
    </source>
</evidence>
<keyword evidence="2" id="KW-1185">Reference proteome</keyword>
<proteinExistence type="predicted"/>
<dbReference type="InterPro" id="IPR029071">
    <property type="entry name" value="Ubiquitin-like_domsf"/>
</dbReference>
<accession>A0A812VSX9</accession>
<evidence type="ECO:0000313" key="2">
    <source>
        <dbReference type="Proteomes" id="UP000601435"/>
    </source>
</evidence>
<sequence length="92" mass="9917">MLRIRLLSGADFASIPVVELADVRALKQQLNRLHGLPARFRQRLLLRGVPLDDSAKVDSPMDLDLILLTHSDSSPAQADELATAAATGSTSQ</sequence>
<name>A0A812VSX9_9DINO</name>